<keyword evidence="4" id="KW-1185">Reference proteome</keyword>
<feature type="compositionally biased region" description="Low complexity" evidence="1">
    <location>
        <begin position="163"/>
        <end position="189"/>
    </location>
</feature>
<evidence type="ECO:0000313" key="4">
    <source>
        <dbReference type="Proteomes" id="UP001287356"/>
    </source>
</evidence>
<sequence>MDLPVQMALGLIKGVLPDSAVQFIQENLLDPASPAQAVKREASGALWAIGASVLPVVAPLVDRATAALSSSPDMVVAAAFLVVVLVVYQVLSLVRRVMMFWTRLAVRAVMWAGVAALLAMAWQRGIEASVRDAVVILSKVAGFGGGVANYFIQEYQRYDAQQREAQQYQQQQQQYRSGDYGQRSSRSSRGQGGGWS</sequence>
<dbReference type="AlphaFoldDB" id="A0AAE0JX28"/>
<comment type="caution">
    <text evidence="3">The sequence shown here is derived from an EMBL/GenBank/DDBJ whole genome shotgun (WGS) entry which is preliminary data.</text>
</comment>
<feature type="transmembrane region" description="Helical" evidence="2">
    <location>
        <begin position="134"/>
        <end position="152"/>
    </location>
</feature>
<feature type="transmembrane region" description="Helical" evidence="2">
    <location>
        <begin position="104"/>
        <end position="122"/>
    </location>
</feature>
<dbReference type="EMBL" id="JAULSN010000009">
    <property type="protein sequence ID" value="KAK3365296.1"/>
    <property type="molecule type" value="Genomic_DNA"/>
</dbReference>
<feature type="transmembrane region" description="Helical" evidence="2">
    <location>
        <begin position="44"/>
        <end position="62"/>
    </location>
</feature>
<keyword evidence="2" id="KW-0472">Membrane</keyword>
<reference evidence="3" key="1">
    <citation type="journal article" date="2023" name="Mol. Phylogenet. Evol.">
        <title>Genome-scale phylogeny and comparative genomics of the fungal order Sordariales.</title>
        <authorList>
            <person name="Hensen N."/>
            <person name="Bonometti L."/>
            <person name="Westerberg I."/>
            <person name="Brannstrom I.O."/>
            <person name="Guillou S."/>
            <person name="Cros-Aarteil S."/>
            <person name="Calhoun S."/>
            <person name="Haridas S."/>
            <person name="Kuo A."/>
            <person name="Mondo S."/>
            <person name="Pangilinan J."/>
            <person name="Riley R."/>
            <person name="LaButti K."/>
            <person name="Andreopoulos B."/>
            <person name="Lipzen A."/>
            <person name="Chen C."/>
            <person name="Yan M."/>
            <person name="Daum C."/>
            <person name="Ng V."/>
            <person name="Clum A."/>
            <person name="Steindorff A."/>
            <person name="Ohm R.A."/>
            <person name="Martin F."/>
            <person name="Silar P."/>
            <person name="Natvig D.O."/>
            <person name="Lalanne C."/>
            <person name="Gautier V."/>
            <person name="Ament-Velasquez S.L."/>
            <person name="Kruys A."/>
            <person name="Hutchinson M.I."/>
            <person name="Powell A.J."/>
            <person name="Barry K."/>
            <person name="Miller A.N."/>
            <person name="Grigoriev I.V."/>
            <person name="Debuchy R."/>
            <person name="Gladieux P."/>
            <person name="Hiltunen Thoren M."/>
            <person name="Johannesson H."/>
        </authorList>
    </citation>
    <scope>NUCLEOTIDE SEQUENCE</scope>
    <source>
        <strain evidence="3">CBS 958.72</strain>
    </source>
</reference>
<reference evidence="3" key="2">
    <citation type="submission" date="2023-06" db="EMBL/GenBank/DDBJ databases">
        <authorList>
            <consortium name="Lawrence Berkeley National Laboratory"/>
            <person name="Haridas S."/>
            <person name="Hensen N."/>
            <person name="Bonometti L."/>
            <person name="Westerberg I."/>
            <person name="Brannstrom I.O."/>
            <person name="Guillou S."/>
            <person name="Cros-Aarteil S."/>
            <person name="Calhoun S."/>
            <person name="Kuo A."/>
            <person name="Mondo S."/>
            <person name="Pangilinan J."/>
            <person name="Riley R."/>
            <person name="Labutti K."/>
            <person name="Andreopoulos B."/>
            <person name="Lipzen A."/>
            <person name="Chen C."/>
            <person name="Yanf M."/>
            <person name="Daum C."/>
            <person name="Ng V."/>
            <person name="Clum A."/>
            <person name="Steindorff A."/>
            <person name="Ohm R."/>
            <person name="Martin F."/>
            <person name="Silar P."/>
            <person name="Natvig D."/>
            <person name="Lalanne C."/>
            <person name="Gautier V."/>
            <person name="Ament-Velasquez S.L."/>
            <person name="Kruys A."/>
            <person name="Hutchinson M.I."/>
            <person name="Powell A.J."/>
            <person name="Barry K."/>
            <person name="Miller A.N."/>
            <person name="Grigoriev I.V."/>
            <person name="Debuchy R."/>
            <person name="Gladieux P."/>
            <person name="Thoren M.H."/>
            <person name="Johannesson H."/>
        </authorList>
    </citation>
    <scope>NUCLEOTIDE SEQUENCE</scope>
    <source>
        <strain evidence="3">CBS 958.72</strain>
    </source>
</reference>
<feature type="region of interest" description="Disordered" evidence="1">
    <location>
        <begin position="163"/>
        <end position="196"/>
    </location>
</feature>
<accession>A0AAE0JX28</accession>
<evidence type="ECO:0000256" key="1">
    <source>
        <dbReference type="SAM" id="MobiDB-lite"/>
    </source>
</evidence>
<keyword evidence="2" id="KW-1133">Transmembrane helix</keyword>
<dbReference type="Proteomes" id="UP001287356">
    <property type="component" value="Unassembled WGS sequence"/>
</dbReference>
<evidence type="ECO:0000256" key="2">
    <source>
        <dbReference type="SAM" id="Phobius"/>
    </source>
</evidence>
<protein>
    <submittedName>
        <fullName evidence="3">Uncharacterized protein</fullName>
    </submittedName>
</protein>
<dbReference type="InterPro" id="IPR024316">
    <property type="entry name" value="APQ12"/>
</dbReference>
<keyword evidence="2" id="KW-0812">Transmembrane</keyword>
<dbReference type="Pfam" id="PF12716">
    <property type="entry name" value="Apq12"/>
    <property type="match status" value="1"/>
</dbReference>
<gene>
    <name evidence="3" type="ORF">B0T24DRAFT_431358</name>
</gene>
<proteinExistence type="predicted"/>
<organism evidence="3 4">
    <name type="scientific">Lasiosphaeria ovina</name>
    <dbReference type="NCBI Taxonomy" id="92902"/>
    <lineage>
        <taxon>Eukaryota</taxon>
        <taxon>Fungi</taxon>
        <taxon>Dikarya</taxon>
        <taxon>Ascomycota</taxon>
        <taxon>Pezizomycotina</taxon>
        <taxon>Sordariomycetes</taxon>
        <taxon>Sordariomycetidae</taxon>
        <taxon>Sordariales</taxon>
        <taxon>Lasiosphaeriaceae</taxon>
        <taxon>Lasiosphaeria</taxon>
    </lineage>
</organism>
<name>A0AAE0JX28_9PEZI</name>
<feature type="transmembrane region" description="Helical" evidence="2">
    <location>
        <begin position="74"/>
        <end position="92"/>
    </location>
</feature>
<evidence type="ECO:0000313" key="3">
    <source>
        <dbReference type="EMBL" id="KAK3365296.1"/>
    </source>
</evidence>